<name>A0A9Y2B403_9SPHN</name>
<sequence>MRIARNGRSKERDHAEDCDHVLDEKVRIQALKRKIEILGKEPDEEQRAKLI</sequence>
<evidence type="ECO:0000313" key="2">
    <source>
        <dbReference type="Proteomes" id="UP001231445"/>
    </source>
</evidence>
<gene>
    <name evidence="1" type="ORF">QQX03_07965</name>
</gene>
<accession>A0A9Y2B403</accession>
<reference evidence="1 2" key="1">
    <citation type="submission" date="2023-06" db="EMBL/GenBank/DDBJ databases">
        <title>Altererythrobacter rubellus NBRC 112769 genome.</title>
        <authorList>
            <person name="Zhang K."/>
        </authorList>
    </citation>
    <scope>NUCLEOTIDE SEQUENCE [LARGE SCALE GENOMIC DNA]</scope>
    <source>
        <strain evidence="1 2">NBRC 112769</strain>
    </source>
</reference>
<evidence type="ECO:0000313" key="1">
    <source>
        <dbReference type="EMBL" id="WIW94909.1"/>
    </source>
</evidence>
<dbReference type="KEGG" id="arue:QQX03_07965"/>
<protein>
    <submittedName>
        <fullName evidence="1">Uncharacterized protein</fullName>
    </submittedName>
</protein>
<dbReference type="EMBL" id="CP127221">
    <property type="protein sequence ID" value="WIW94909.1"/>
    <property type="molecule type" value="Genomic_DNA"/>
</dbReference>
<dbReference type="Proteomes" id="UP001231445">
    <property type="component" value="Chromosome"/>
</dbReference>
<dbReference type="AlphaFoldDB" id="A0A9Y2B403"/>
<keyword evidence="2" id="KW-1185">Reference proteome</keyword>
<organism evidence="1 2">
    <name type="scientific">Altererythrobacter rubellus</name>
    <dbReference type="NCBI Taxonomy" id="2173831"/>
    <lineage>
        <taxon>Bacteria</taxon>
        <taxon>Pseudomonadati</taxon>
        <taxon>Pseudomonadota</taxon>
        <taxon>Alphaproteobacteria</taxon>
        <taxon>Sphingomonadales</taxon>
        <taxon>Erythrobacteraceae</taxon>
        <taxon>Altererythrobacter</taxon>
    </lineage>
</organism>
<proteinExistence type="predicted"/>
<dbReference type="RefSeq" id="WP_285975225.1">
    <property type="nucleotide sequence ID" value="NZ_CP127221.1"/>
</dbReference>